<dbReference type="RefSeq" id="WP_111356243.1">
    <property type="nucleotide sequence ID" value="NZ_NHSK01000267.1"/>
</dbReference>
<dbReference type="SUPFAM" id="SSF53850">
    <property type="entry name" value="Periplasmic binding protein-like II"/>
    <property type="match status" value="1"/>
</dbReference>
<dbReference type="InterPro" id="IPR036388">
    <property type="entry name" value="WH-like_DNA-bd_sf"/>
</dbReference>
<gene>
    <name evidence="7" type="ORF">CH338_06110</name>
</gene>
<keyword evidence="4" id="KW-0804">Transcription</keyword>
<dbReference type="AlphaFoldDB" id="A0A327KNM4"/>
<keyword evidence="3" id="KW-0238">DNA-binding</keyword>
<dbReference type="Gene3D" id="3.40.190.10">
    <property type="entry name" value="Periplasmic binding protein-like II"/>
    <property type="match status" value="1"/>
</dbReference>
<dbReference type="PANTHER" id="PTHR30126:SF21">
    <property type="entry name" value="TRANSCRIPTIONAL REGULATOR-RELATED"/>
    <property type="match status" value="1"/>
</dbReference>
<protein>
    <recommendedName>
        <fullName evidence="6">HTH lysR-type domain-containing protein</fullName>
    </recommendedName>
</protein>
<dbReference type="GO" id="GO:0000976">
    <property type="term" value="F:transcription cis-regulatory region binding"/>
    <property type="evidence" value="ECO:0007669"/>
    <property type="project" value="TreeGrafter"/>
</dbReference>
<dbReference type="Pfam" id="PF00126">
    <property type="entry name" value="HTH_1"/>
    <property type="match status" value="1"/>
</dbReference>
<dbReference type="EMBL" id="NPEU01000040">
    <property type="protein sequence ID" value="RAI40490.1"/>
    <property type="molecule type" value="Genomic_DNA"/>
</dbReference>
<evidence type="ECO:0000259" key="6">
    <source>
        <dbReference type="PROSITE" id="PS50931"/>
    </source>
</evidence>
<feature type="domain" description="HTH lysR-type" evidence="6">
    <location>
        <begin position="1"/>
        <end position="60"/>
    </location>
</feature>
<dbReference type="PANTHER" id="PTHR30126">
    <property type="entry name" value="HTH-TYPE TRANSCRIPTIONAL REGULATOR"/>
    <property type="match status" value="1"/>
</dbReference>
<evidence type="ECO:0000313" key="8">
    <source>
        <dbReference type="Proteomes" id="UP000248863"/>
    </source>
</evidence>
<comment type="similarity">
    <text evidence="1">Belongs to the LysR transcriptional regulatory family.</text>
</comment>
<accession>A0A327KNM4</accession>
<evidence type="ECO:0000256" key="4">
    <source>
        <dbReference type="ARBA" id="ARBA00023163"/>
    </source>
</evidence>
<evidence type="ECO:0000256" key="2">
    <source>
        <dbReference type="ARBA" id="ARBA00023015"/>
    </source>
</evidence>
<feature type="compositionally biased region" description="Basic and acidic residues" evidence="5">
    <location>
        <begin position="302"/>
        <end position="314"/>
    </location>
</feature>
<proteinExistence type="inferred from homology"/>
<dbReference type="InterPro" id="IPR005119">
    <property type="entry name" value="LysR_subst-bd"/>
</dbReference>
<comment type="caution">
    <text evidence="7">The sequence shown here is derived from an EMBL/GenBank/DDBJ whole genome shotgun (WGS) entry which is preliminary data.</text>
</comment>
<keyword evidence="2" id="KW-0805">Transcription regulation</keyword>
<dbReference type="CDD" id="cd05466">
    <property type="entry name" value="PBP2_LTTR_substrate"/>
    <property type="match status" value="1"/>
</dbReference>
<dbReference type="SUPFAM" id="SSF46785">
    <property type="entry name" value="Winged helix' DNA-binding domain"/>
    <property type="match status" value="1"/>
</dbReference>
<dbReference type="PROSITE" id="PS50931">
    <property type="entry name" value="HTH_LYSR"/>
    <property type="match status" value="1"/>
</dbReference>
<organism evidence="7 8">
    <name type="scientific">Rhodoplanes elegans</name>
    <dbReference type="NCBI Taxonomy" id="29408"/>
    <lineage>
        <taxon>Bacteria</taxon>
        <taxon>Pseudomonadati</taxon>
        <taxon>Pseudomonadota</taxon>
        <taxon>Alphaproteobacteria</taxon>
        <taxon>Hyphomicrobiales</taxon>
        <taxon>Nitrobacteraceae</taxon>
        <taxon>Rhodoplanes</taxon>
    </lineage>
</organism>
<dbReference type="FunFam" id="1.10.10.10:FF:000001">
    <property type="entry name" value="LysR family transcriptional regulator"/>
    <property type="match status" value="1"/>
</dbReference>
<feature type="region of interest" description="Disordered" evidence="5">
    <location>
        <begin position="302"/>
        <end position="323"/>
    </location>
</feature>
<dbReference type="GO" id="GO:0003700">
    <property type="term" value="F:DNA-binding transcription factor activity"/>
    <property type="evidence" value="ECO:0007669"/>
    <property type="project" value="InterPro"/>
</dbReference>
<dbReference type="Proteomes" id="UP000248863">
    <property type="component" value="Unassembled WGS sequence"/>
</dbReference>
<dbReference type="PRINTS" id="PR00039">
    <property type="entry name" value="HTHLYSR"/>
</dbReference>
<dbReference type="OrthoDB" id="9787460at2"/>
<evidence type="ECO:0000256" key="5">
    <source>
        <dbReference type="SAM" id="MobiDB-lite"/>
    </source>
</evidence>
<dbReference type="Pfam" id="PF03466">
    <property type="entry name" value="LysR_substrate"/>
    <property type="match status" value="1"/>
</dbReference>
<dbReference type="InterPro" id="IPR000847">
    <property type="entry name" value="LysR_HTH_N"/>
</dbReference>
<evidence type="ECO:0000256" key="3">
    <source>
        <dbReference type="ARBA" id="ARBA00023125"/>
    </source>
</evidence>
<sequence>MDSQDLDLFLQVARHRTLSRAAEAVHLAQSTVSKRIQMLEERLGYPLLERGKGLKRVALTPQGEAFLPIAERWQELAREAFEVNRSKPRQHLVIGTVSSANMTFIPELCRRLWNRSPRVSYRVISLHSVEMYDEIEKRTIDVGFPLVEQTAQNVAVTPCFSVPLVGVRLKQGGPRKVDVRALPAETCVFVPWGTSYLTWHDYWFHAGQKPWAAVDNPLLLFTVIEHPEQWAIVPRGIGHSMLATGRFEIFQIDPAPPQRTFYKITHKAPRSGVAAALRVFDEELAGTIRDGFPDIYTDIRTGRAERRSEREGRRSTRRRREAG</sequence>
<name>A0A327KNM4_9BRAD</name>
<evidence type="ECO:0000256" key="1">
    <source>
        <dbReference type="ARBA" id="ARBA00009437"/>
    </source>
</evidence>
<dbReference type="InterPro" id="IPR036390">
    <property type="entry name" value="WH_DNA-bd_sf"/>
</dbReference>
<dbReference type="Gene3D" id="1.10.10.10">
    <property type="entry name" value="Winged helix-like DNA-binding domain superfamily/Winged helix DNA-binding domain"/>
    <property type="match status" value="1"/>
</dbReference>
<evidence type="ECO:0000313" key="7">
    <source>
        <dbReference type="EMBL" id="RAI40490.1"/>
    </source>
</evidence>
<reference evidence="7 8" key="1">
    <citation type="submission" date="2017-07" db="EMBL/GenBank/DDBJ databases">
        <title>Draft Genome Sequences of Select Purple Nonsulfur Bacteria.</title>
        <authorList>
            <person name="Lasarre B."/>
            <person name="Mckinlay J.B."/>
        </authorList>
    </citation>
    <scope>NUCLEOTIDE SEQUENCE [LARGE SCALE GENOMIC DNA]</scope>
    <source>
        <strain evidence="7 8">DSM 11907</strain>
    </source>
</reference>
<keyword evidence="8" id="KW-1185">Reference proteome</keyword>